<dbReference type="AlphaFoldDB" id="A0A420WVH2"/>
<name>A0A420WVH2_9GAMM</name>
<dbReference type="Pfam" id="PF05834">
    <property type="entry name" value="Lycopene_cycl"/>
    <property type="match status" value="1"/>
</dbReference>
<dbReference type="InterPro" id="IPR036188">
    <property type="entry name" value="FAD/NAD-bd_sf"/>
</dbReference>
<dbReference type="SUPFAM" id="SSF51905">
    <property type="entry name" value="FAD/NAD(P)-binding domain"/>
    <property type="match status" value="1"/>
</dbReference>
<protein>
    <submittedName>
        <fullName evidence="1">Lycopene beta-cyclase</fullName>
    </submittedName>
</protein>
<dbReference type="RefSeq" id="WP_121173199.1">
    <property type="nucleotide sequence ID" value="NZ_RBIN01000006.1"/>
</dbReference>
<dbReference type="Proteomes" id="UP000281975">
    <property type="component" value="Unassembled WGS sequence"/>
</dbReference>
<dbReference type="Gene3D" id="3.50.50.60">
    <property type="entry name" value="FAD/NAD(P)-binding domain"/>
    <property type="match status" value="1"/>
</dbReference>
<keyword evidence="2" id="KW-1185">Reference proteome</keyword>
<reference evidence="1 2" key="1">
    <citation type="submission" date="2018-10" db="EMBL/GenBank/DDBJ databases">
        <title>Genomic Encyclopedia of Type Strains, Phase IV (KMG-IV): sequencing the most valuable type-strain genomes for metagenomic binning, comparative biology and taxonomic classification.</title>
        <authorList>
            <person name="Goeker M."/>
        </authorList>
    </citation>
    <scope>NUCLEOTIDE SEQUENCE [LARGE SCALE GENOMIC DNA]</scope>
    <source>
        <strain evidence="1 2">DSM 23229</strain>
    </source>
</reference>
<dbReference type="EMBL" id="RBIN01000006">
    <property type="protein sequence ID" value="RKR02553.1"/>
    <property type="molecule type" value="Genomic_DNA"/>
</dbReference>
<accession>A0A420WVH2</accession>
<proteinExistence type="predicted"/>
<sequence length="378" mass="42054">MNGPHPDSNPRVPLLILGGGCAGLSLAYRLACSPAPPRTIIIEPRHEHSDDRTWCGWALTPHPFSDLVTARWESWWIHTAQGSQHVTGSPWPYEMLNSAAFHERTLSAIEAHPDIALWRGHRVVAIEDHADGVQVRLADGQQLQARHVVDTLPRPERLGTPWAWQDFAGLEIEAGGIDATQPPDLMDFRVATPEQLDFIYRLPHAPGRALFEWTRFGRPASDPHALRASLIAHLEAQFPGGYRIVREEMGSLPMAPPTAVSHGARVVAGAYAGSMRAATGYAFHAIQRWADECSEALLKGDPPRAPRRQPWLERLDRIYMRAIEHHPGKAPEFYRQLFARAPAASVVRFLAGAPRWRDTLNIMRSLPPGPFLQAALRG</sequence>
<organism evidence="1 2">
    <name type="scientific">Kushneria sinocarnis</name>
    <dbReference type="NCBI Taxonomy" id="595502"/>
    <lineage>
        <taxon>Bacteria</taxon>
        <taxon>Pseudomonadati</taxon>
        <taxon>Pseudomonadota</taxon>
        <taxon>Gammaproteobacteria</taxon>
        <taxon>Oceanospirillales</taxon>
        <taxon>Halomonadaceae</taxon>
        <taxon>Kushneria</taxon>
    </lineage>
</organism>
<dbReference type="OrthoDB" id="5793379at2"/>
<evidence type="ECO:0000313" key="1">
    <source>
        <dbReference type="EMBL" id="RKR02553.1"/>
    </source>
</evidence>
<evidence type="ECO:0000313" key="2">
    <source>
        <dbReference type="Proteomes" id="UP000281975"/>
    </source>
</evidence>
<comment type="caution">
    <text evidence="1">The sequence shown here is derived from an EMBL/GenBank/DDBJ whole genome shotgun (WGS) entry which is preliminary data.</text>
</comment>
<gene>
    <name evidence="1" type="ORF">C7446_2269</name>
</gene>